<evidence type="ECO:0000256" key="9">
    <source>
        <dbReference type="ARBA" id="ARBA00022737"/>
    </source>
</evidence>
<feature type="domain" description="PAS" evidence="16">
    <location>
        <begin position="183"/>
        <end position="254"/>
    </location>
</feature>
<dbReference type="Proteomes" id="UP000245390">
    <property type="component" value="Unassembled WGS sequence"/>
</dbReference>
<evidence type="ECO:0000256" key="15">
    <source>
        <dbReference type="ARBA" id="ARBA00023170"/>
    </source>
</evidence>
<dbReference type="SMART" id="SM00911">
    <property type="entry name" value="HWE_HK"/>
    <property type="match status" value="1"/>
</dbReference>
<dbReference type="Pfam" id="PF13185">
    <property type="entry name" value="GAF_2"/>
    <property type="match status" value="1"/>
</dbReference>
<dbReference type="InterPro" id="IPR029016">
    <property type="entry name" value="GAF-like_dom_sf"/>
</dbReference>
<evidence type="ECO:0000259" key="16">
    <source>
        <dbReference type="PROSITE" id="PS50112"/>
    </source>
</evidence>
<dbReference type="InterPro" id="IPR000014">
    <property type="entry name" value="PAS"/>
</dbReference>
<dbReference type="OrthoDB" id="9816309at2"/>
<dbReference type="SUPFAM" id="SSF55785">
    <property type="entry name" value="PYP-like sensor domain (PAS domain)"/>
    <property type="match status" value="1"/>
</dbReference>
<dbReference type="KEGG" id="salo:EF888_08305"/>
<dbReference type="Gene3D" id="3.30.450.40">
    <property type="match status" value="1"/>
</dbReference>
<evidence type="ECO:0000256" key="14">
    <source>
        <dbReference type="ARBA" id="ARBA00023026"/>
    </source>
</evidence>
<evidence type="ECO:0000256" key="2">
    <source>
        <dbReference type="ARBA" id="ARBA00012438"/>
    </source>
</evidence>
<evidence type="ECO:0000256" key="1">
    <source>
        <dbReference type="ARBA" id="ARBA00000085"/>
    </source>
</evidence>
<keyword evidence="5" id="KW-0716">Sensory transduction</keyword>
<dbReference type="SMART" id="SM00065">
    <property type="entry name" value="GAF"/>
    <property type="match status" value="1"/>
</dbReference>
<dbReference type="SMART" id="SM00086">
    <property type="entry name" value="PAC"/>
    <property type="match status" value="1"/>
</dbReference>
<comment type="caution">
    <text evidence="18">The sequence shown here is derived from an EMBL/GenBank/DDBJ whole genome shotgun (WGS) entry which is preliminary data.</text>
</comment>
<dbReference type="Pfam" id="PF07536">
    <property type="entry name" value="HWE_HK"/>
    <property type="match status" value="1"/>
</dbReference>
<dbReference type="InterPro" id="IPR001610">
    <property type="entry name" value="PAC"/>
</dbReference>
<dbReference type="GO" id="GO:0004673">
    <property type="term" value="F:protein histidine kinase activity"/>
    <property type="evidence" value="ECO:0007669"/>
    <property type="project" value="UniProtKB-EC"/>
</dbReference>
<dbReference type="InterPro" id="IPR003018">
    <property type="entry name" value="GAF"/>
</dbReference>
<evidence type="ECO:0000256" key="6">
    <source>
        <dbReference type="ARBA" id="ARBA00022630"/>
    </source>
</evidence>
<keyword evidence="11" id="KW-0418">Kinase</keyword>
<dbReference type="EMBL" id="QGGV01000003">
    <property type="protein sequence ID" value="PWK56776.1"/>
    <property type="molecule type" value="Genomic_DNA"/>
</dbReference>
<keyword evidence="8" id="KW-0808">Transferase</keyword>
<evidence type="ECO:0000256" key="10">
    <source>
        <dbReference type="ARBA" id="ARBA00022741"/>
    </source>
</evidence>
<dbReference type="Gene3D" id="3.30.450.20">
    <property type="entry name" value="PAS domain"/>
    <property type="match status" value="1"/>
</dbReference>
<dbReference type="InterPro" id="IPR036890">
    <property type="entry name" value="HATPase_C_sf"/>
</dbReference>
<dbReference type="Gene3D" id="3.30.565.10">
    <property type="entry name" value="Histidine kinase-like ATPase, C-terminal domain"/>
    <property type="match status" value="1"/>
</dbReference>
<dbReference type="PROSITE" id="PS50113">
    <property type="entry name" value="PAC"/>
    <property type="match status" value="1"/>
</dbReference>
<dbReference type="InterPro" id="IPR000700">
    <property type="entry name" value="PAS-assoc_C"/>
</dbReference>
<organism evidence="18 19">
    <name type="scientific">Silicimonas algicola</name>
    <dbReference type="NCBI Taxonomy" id="1826607"/>
    <lineage>
        <taxon>Bacteria</taxon>
        <taxon>Pseudomonadati</taxon>
        <taxon>Pseudomonadota</taxon>
        <taxon>Alphaproteobacteria</taxon>
        <taxon>Rhodobacterales</taxon>
        <taxon>Paracoccaceae</taxon>
    </lineage>
</organism>
<keyword evidence="7" id="KW-0288">FMN</keyword>
<sequence length="498" mass="55533">MVGSQVTEKSNVDELQSLYILTDRLYRTTSIDEVFEAGLDAITSTLGCSRASILLFDDDEVMRFKATRGLSADYRRQLEGHTPWSCGELFPTPIFVTDIDETDEPDWIKKIIRREDIRSLGFFPLTVRGRVVGKFMTYYANRRVLSGHEMDLAVTIARQVGFSVERLRAEEQRQAAEAALRDSAIRFRLMSEDAPVMIWMSDRDGSCLHLNRMLRNAWGISEDEVATFDWHSTMHPDDAEHITAEVVAATVRQQPFSVTGRYRNVDGDYRTLTTTARPYSSATGEFLGMIGVNVDITEQEEAAAQREMIFNELNHRVKNTLALVQAIAHQTLKGAEGSRLADDFHDRLASLAAAHSLLTKANWESAPLRELLTDALAVSDADGARIELNGPHVRLSPKQSLAVAMAIHELNTNAMKYGALSCDSGSVLVDWQLLRGSDLELTWAERGGPPVETPSGRGFGTFMIERVLANDLDGEVILDFQKQGLRCTVRAPLQRGPQ</sequence>
<comment type="catalytic activity">
    <reaction evidence="1">
        <text>ATP + protein L-histidine = ADP + protein N-phospho-L-histidine.</text>
        <dbReference type="EC" id="2.7.13.3"/>
    </reaction>
</comment>
<dbReference type="CDD" id="cd00130">
    <property type="entry name" value="PAS"/>
    <property type="match status" value="1"/>
</dbReference>
<evidence type="ECO:0000256" key="7">
    <source>
        <dbReference type="ARBA" id="ARBA00022643"/>
    </source>
</evidence>
<dbReference type="InterPro" id="IPR035965">
    <property type="entry name" value="PAS-like_dom_sf"/>
</dbReference>
<accession>A0A316G9V0</accession>
<evidence type="ECO:0000256" key="13">
    <source>
        <dbReference type="ARBA" id="ARBA00022991"/>
    </source>
</evidence>
<dbReference type="InterPro" id="IPR011102">
    <property type="entry name" value="Sig_transdc_His_kinase_HWE"/>
</dbReference>
<evidence type="ECO:0000256" key="4">
    <source>
        <dbReference type="ARBA" id="ARBA00022553"/>
    </source>
</evidence>
<dbReference type="InterPro" id="IPR013655">
    <property type="entry name" value="PAS_fold_3"/>
</dbReference>
<dbReference type="SUPFAM" id="SSF55781">
    <property type="entry name" value="GAF domain-like"/>
    <property type="match status" value="1"/>
</dbReference>
<evidence type="ECO:0000256" key="5">
    <source>
        <dbReference type="ARBA" id="ARBA00022606"/>
    </source>
</evidence>
<evidence type="ECO:0000313" key="18">
    <source>
        <dbReference type="EMBL" id="PWK56776.1"/>
    </source>
</evidence>
<evidence type="ECO:0000256" key="12">
    <source>
        <dbReference type="ARBA" id="ARBA00022840"/>
    </source>
</evidence>
<keyword evidence="13" id="KW-0157">Chromophore</keyword>
<evidence type="ECO:0000256" key="11">
    <source>
        <dbReference type="ARBA" id="ARBA00022777"/>
    </source>
</evidence>
<keyword evidence="14" id="KW-0843">Virulence</keyword>
<dbReference type="Pfam" id="PF08447">
    <property type="entry name" value="PAS_3"/>
    <property type="match status" value="1"/>
</dbReference>
<keyword evidence="6" id="KW-0285">Flavoprotein</keyword>
<dbReference type="SMART" id="SM00091">
    <property type="entry name" value="PAS"/>
    <property type="match status" value="1"/>
</dbReference>
<keyword evidence="3" id="KW-0600">Photoreceptor protein</keyword>
<keyword evidence="12" id="KW-0067">ATP-binding</keyword>
<dbReference type="GO" id="GO:0009881">
    <property type="term" value="F:photoreceptor activity"/>
    <property type="evidence" value="ECO:0007669"/>
    <property type="project" value="UniProtKB-KW"/>
</dbReference>
<keyword evidence="19" id="KW-1185">Reference proteome</keyword>
<dbReference type="PANTHER" id="PTHR41523:SF7">
    <property type="entry name" value="HISTIDINE KINASE"/>
    <property type="match status" value="1"/>
</dbReference>
<gene>
    <name evidence="18" type="ORF">C8D95_1036</name>
</gene>
<dbReference type="EC" id="2.7.13.3" evidence="2"/>
<name>A0A316G9V0_9RHOB</name>
<evidence type="ECO:0000259" key="17">
    <source>
        <dbReference type="PROSITE" id="PS50113"/>
    </source>
</evidence>
<feature type="domain" description="PAC" evidence="17">
    <location>
        <begin position="256"/>
        <end position="308"/>
    </location>
</feature>
<evidence type="ECO:0000256" key="8">
    <source>
        <dbReference type="ARBA" id="ARBA00022679"/>
    </source>
</evidence>
<protein>
    <recommendedName>
        <fullName evidence="2">histidine kinase</fullName>
        <ecNumber evidence="2">2.7.13.3</ecNumber>
    </recommendedName>
</protein>
<keyword evidence="15" id="KW-0675">Receptor</keyword>
<keyword evidence="10" id="KW-0547">Nucleotide-binding</keyword>
<evidence type="ECO:0000313" key="19">
    <source>
        <dbReference type="Proteomes" id="UP000245390"/>
    </source>
</evidence>
<dbReference type="NCBIfam" id="TIGR00229">
    <property type="entry name" value="sensory_box"/>
    <property type="match status" value="1"/>
</dbReference>
<dbReference type="PROSITE" id="PS50112">
    <property type="entry name" value="PAS"/>
    <property type="match status" value="1"/>
</dbReference>
<keyword evidence="9" id="KW-0677">Repeat</keyword>
<dbReference type="PANTHER" id="PTHR41523">
    <property type="entry name" value="TWO-COMPONENT SYSTEM SENSOR PROTEIN"/>
    <property type="match status" value="1"/>
</dbReference>
<reference evidence="18 19" key="1">
    <citation type="submission" date="2018-05" db="EMBL/GenBank/DDBJ databases">
        <title>Genomic Encyclopedia of Type Strains, Phase IV (KMG-IV): sequencing the most valuable type-strain genomes for metagenomic binning, comparative biology and taxonomic classification.</title>
        <authorList>
            <person name="Goeker M."/>
        </authorList>
    </citation>
    <scope>NUCLEOTIDE SEQUENCE [LARGE SCALE GENOMIC DNA]</scope>
    <source>
        <strain evidence="18 19">DSM 103371</strain>
    </source>
</reference>
<evidence type="ECO:0000256" key="3">
    <source>
        <dbReference type="ARBA" id="ARBA00022543"/>
    </source>
</evidence>
<dbReference type="GO" id="GO:0005524">
    <property type="term" value="F:ATP binding"/>
    <property type="evidence" value="ECO:0007669"/>
    <property type="project" value="UniProtKB-KW"/>
</dbReference>
<dbReference type="AlphaFoldDB" id="A0A316G9V0"/>
<proteinExistence type="predicted"/>
<keyword evidence="4" id="KW-0597">Phosphoprotein</keyword>